<evidence type="ECO:0000313" key="5">
    <source>
        <dbReference type="EMBL" id="CAB4984268.1"/>
    </source>
</evidence>
<dbReference type="EMBL" id="CAFBON010000059">
    <property type="protein sequence ID" value="CAB4984268.1"/>
    <property type="molecule type" value="Genomic_DNA"/>
</dbReference>
<name>A0A6J7MWF1_9ZZZZ</name>
<organism evidence="5">
    <name type="scientific">freshwater metagenome</name>
    <dbReference type="NCBI Taxonomy" id="449393"/>
    <lineage>
        <taxon>unclassified sequences</taxon>
        <taxon>metagenomes</taxon>
        <taxon>ecological metagenomes</taxon>
    </lineage>
</organism>
<evidence type="ECO:0000256" key="1">
    <source>
        <dbReference type="SAM" id="MobiDB-lite"/>
    </source>
</evidence>
<sequence length="356" mass="38813">MDPSWQPDPSGRHQYRWWDGKVWTDIVADGGEESRDPMPPSGGPRRIVVSTTPEPGQWRTKDPTPWRGLKLPSDQTASDPTRTNAATGERIKADPTEQMPVKSDEATPGRIFIDTTRSDIQRPGTGGTGAIYADALEESSRPLGRWIAAIVVALGLIGGVVYLLAFRDGATTTGSENGISTGKLASPGGYYSSNVSLQLGETVRFRVEGPQNRDLITYFLAPTDVADAYATQYVSDMGNMSDLTDPVQISEDFTDARELFDDQEIRDAMQGYVKLRTVDRCCKGVPDTWSFIASAPGTYRIVVVEADGKDADVRLVIESLGRVLVTSTDISDAYLSESFFTDSGFFKSTDPYSPTP</sequence>
<keyword evidence="2" id="KW-0472">Membrane</keyword>
<evidence type="ECO:0000259" key="3">
    <source>
        <dbReference type="Pfam" id="PF10708"/>
    </source>
</evidence>
<feature type="transmembrane region" description="Helical" evidence="2">
    <location>
        <begin position="146"/>
        <end position="165"/>
    </location>
</feature>
<evidence type="ECO:0000313" key="4">
    <source>
        <dbReference type="EMBL" id="CAB4801705.1"/>
    </source>
</evidence>
<reference evidence="5" key="1">
    <citation type="submission" date="2020-05" db="EMBL/GenBank/DDBJ databases">
        <authorList>
            <person name="Chiriac C."/>
            <person name="Salcher M."/>
            <person name="Ghai R."/>
            <person name="Kavagutti S V."/>
        </authorList>
    </citation>
    <scope>NUCLEOTIDE SEQUENCE</scope>
</reference>
<keyword evidence="2" id="KW-0812">Transmembrane</keyword>
<feature type="domain" description="DUF2510" evidence="3">
    <location>
        <begin position="3"/>
        <end position="29"/>
    </location>
</feature>
<dbReference type="Pfam" id="PF10708">
    <property type="entry name" value="DUF2510"/>
    <property type="match status" value="1"/>
</dbReference>
<dbReference type="EMBL" id="CAFAAJ010000054">
    <property type="protein sequence ID" value="CAB4801705.1"/>
    <property type="molecule type" value="Genomic_DNA"/>
</dbReference>
<keyword evidence="2" id="KW-1133">Transmembrane helix</keyword>
<feature type="compositionally biased region" description="Polar residues" evidence="1">
    <location>
        <begin position="73"/>
        <end position="86"/>
    </location>
</feature>
<evidence type="ECO:0000256" key="2">
    <source>
        <dbReference type="SAM" id="Phobius"/>
    </source>
</evidence>
<dbReference type="AlphaFoldDB" id="A0A6J7MWF1"/>
<feature type="region of interest" description="Disordered" evidence="1">
    <location>
        <begin position="28"/>
        <end position="104"/>
    </location>
</feature>
<proteinExistence type="predicted"/>
<dbReference type="InterPro" id="IPR018929">
    <property type="entry name" value="DUF2510"/>
</dbReference>
<gene>
    <name evidence="4" type="ORF">UFOPK3001_01003</name>
    <name evidence="5" type="ORF">UFOPK3954_00723</name>
</gene>
<accession>A0A6J7MWF1</accession>
<protein>
    <submittedName>
        <fullName evidence="5">Unannotated protein</fullName>
    </submittedName>
</protein>